<name>A0A2G5VFT4_9PELO</name>
<reference evidence="3" key="1">
    <citation type="submission" date="2017-10" db="EMBL/GenBank/DDBJ databases">
        <title>Rapid genome shrinkage in a self-fertile nematode reveals novel sperm competition proteins.</title>
        <authorList>
            <person name="Yin D."/>
            <person name="Schwarz E.M."/>
            <person name="Thomas C.G."/>
            <person name="Felde R.L."/>
            <person name="Korf I.F."/>
            <person name="Cutter A.D."/>
            <person name="Schartner C.M."/>
            <person name="Ralston E.J."/>
            <person name="Meyer B.J."/>
            <person name="Haag E.S."/>
        </authorList>
    </citation>
    <scope>NUCLEOTIDE SEQUENCE [LARGE SCALE GENOMIC DNA]</scope>
    <source>
        <strain evidence="3">JU1422</strain>
    </source>
</reference>
<dbReference type="OrthoDB" id="10576350at2759"/>
<dbReference type="AlphaFoldDB" id="A0A2G5VFT4"/>
<feature type="coiled-coil region" evidence="1">
    <location>
        <begin position="96"/>
        <end position="133"/>
    </location>
</feature>
<sequence>MDPCERMEDQINKITNEVETLKKDIMDMEVKWQEKYSESENKVLKLTNYNKRLLDRIKKMSSDHKKSRKIILKMTTEAKERERLLDVIFKDRDECLEEKMKVARFYRSELKALERENADLREKNKELIELEIGGEVDEDSEDSEDSSQDLKIIISEDNHRGSKLFSQLEATEQQIKSIIKKMSDLEVFMNIRVPSSEKSTSFFEKKNEHWDDLTRCSCNQIHETLDDLFLCAETKKKKGHVSIADSVMVHEDEPMVTSNSL</sequence>
<comment type="caution">
    <text evidence="2">The sequence shown here is derived from an EMBL/GenBank/DDBJ whole genome shotgun (WGS) entry which is preliminary data.</text>
</comment>
<accession>A0A2G5VFT4</accession>
<evidence type="ECO:0000256" key="1">
    <source>
        <dbReference type="SAM" id="Coils"/>
    </source>
</evidence>
<dbReference type="Proteomes" id="UP000230233">
    <property type="component" value="Chromosome I"/>
</dbReference>
<organism evidence="2 3">
    <name type="scientific">Caenorhabditis nigoni</name>
    <dbReference type="NCBI Taxonomy" id="1611254"/>
    <lineage>
        <taxon>Eukaryota</taxon>
        <taxon>Metazoa</taxon>
        <taxon>Ecdysozoa</taxon>
        <taxon>Nematoda</taxon>
        <taxon>Chromadorea</taxon>
        <taxon>Rhabditida</taxon>
        <taxon>Rhabditina</taxon>
        <taxon>Rhabditomorpha</taxon>
        <taxon>Rhabditoidea</taxon>
        <taxon>Rhabditidae</taxon>
        <taxon>Peloderinae</taxon>
        <taxon>Caenorhabditis</taxon>
    </lineage>
</organism>
<proteinExistence type="predicted"/>
<keyword evidence="3" id="KW-1185">Reference proteome</keyword>
<keyword evidence="1" id="KW-0175">Coiled coil</keyword>
<protein>
    <submittedName>
        <fullName evidence="2">Uncharacterized protein</fullName>
    </submittedName>
</protein>
<feature type="coiled-coil region" evidence="1">
    <location>
        <begin position="4"/>
        <end position="31"/>
    </location>
</feature>
<dbReference type="EMBL" id="PDUG01000001">
    <property type="protein sequence ID" value="PIC50634.1"/>
    <property type="molecule type" value="Genomic_DNA"/>
</dbReference>
<evidence type="ECO:0000313" key="2">
    <source>
        <dbReference type="EMBL" id="PIC50634.1"/>
    </source>
</evidence>
<gene>
    <name evidence="2" type="primary">Cni-C17E4.19</name>
    <name evidence="2" type="synonym">Cnig_chr_I.g1459</name>
    <name evidence="2" type="ORF">B9Z55_001459</name>
</gene>
<evidence type="ECO:0000313" key="3">
    <source>
        <dbReference type="Proteomes" id="UP000230233"/>
    </source>
</evidence>